<dbReference type="Pfam" id="PF04932">
    <property type="entry name" value="Wzy_C"/>
    <property type="match status" value="1"/>
</dbReference>
<keyword evidence="2 5" id="KW-0812">Transmembrane</keyword>
<feature type="transmembrane region" description="Helical" evidence="5">
    <location>
        <begin position="24"/>
        <end position="42"/>
    </location>
</feature>
<feature type="transmembrane region" description="Helical" evidence="5">
    <location>
        <begin position="123"/>
        <end position="152"/>
    </location>
</feature>
<feature type="domain" description="O-antigen ligase-related" evidence="6">
    <location>
        <begin position="203"/>
        <end position="372"/>
    </location>
</feature>
<name>A0A917W2S3_9BACL</name>
<sequence>MEFFMYAAAFLFCIDDSPFMFGSGYKPISVLLIIVYLLFQLPKLFRLKYRRIEFFIFAFLVVCLLISFVQVTMNHYQFVGLINASETLGSGFACYLAFKLFVNECDGDDTKFTKLFLWMIRGYSIAVAVGFLEFLYVYGASSGFLSSIIHFFVERTGYITDGRIHFSFSEPSFISLHTNLLLLPAVVILKNKGLLTRYHKMIVVLFFILSLFSLSIRFYLDILVFIVAYLFLTSNSRIFFKRMFVLLLSCAAVIVLTNMIFVQNIFGLNSYHFYRMANMIENPGSAGNDTSTMIRATYTRIGFESFMDHPLIGYGLGNYHYAYVAHFNSINPADLQKAQELSNAVDDYNLHTYDMFARLASEMGLLGIAAFLLTLYFALSLRGGNFSKLMIFLVVYSQLQFDSLSLIQLYLWIALLQSKYIADLKIGYSLDNRLSETATQYFKVGSFSNLPKPEEQVGINHDHRLSIVKET</sequence>
<dbReference type="AlphaFoldDB" id="A0A917W2S3"/>
<keyword evidence="4 5" id="KW-0472">Membrane</keyword>
<organism evidence="7 8">
    <name type="scientific">Sporolactobacillus putidus</name>
    <dbReference type="NCBI Taxonomy" id="492735"/>
    <lineage>
        <taxon>Bacteria</taxon>
        <taxon>Bacillati</taxon>
        <taxon>Bacillota</taxon>
        <taxon>Bacilli</taxon>
        <taxon>Bacillales</taxon>
        <taxon>Sporolactobacillaceae</taxon>
        <taxon>Sporolactobacillus</taxon>
    </lineage>
</organism>
<dbReference type="InterPro" id="IPR051533">
    <property type="entry name" value="WaaL-like"/>
</dbReference>
<evidence type="ECO:0000256" key="2">
    <source>
        <dbReference type="ARBA" id="ARBA00022692"/>
    </source>
</evidence>
<evidence type="ECO:0000313" key="8">
    <source>
        <dbReference type="Proteomes" id="UP000654670"/>
    </source>
</evidence>
<feature type="transmembrane region" description="Helical" evidence="5">
    <location>
        <begin position="78"/>
        <end position="102"/>
    </location>
</feature>
<keyword evidence="8" id="KW-1185">Reference proteome</keyword>
<feature type="transmembrane region" description="Helical" evidence="5">
    <location>
        <begin position="244"/>
        <end position="266"/>
    </location>
</feature>
<feature type="transmembrane region" description="Helical" evidence="5">
    <location>
        <begin position="201"/>
        <end position="232"/>
    </location>
</feature>
<reference evidence="7" key="1">
    <citation type="journal article" date="2014" name="Int. J. Syst. Evol. Microbiol.">
        <title>Complete genome sequence of Corynebacterium casei LMG S-19264T (=DSM 44701T), isolated from a smear-ripened cheese.</title>
        <authorList>
            <consortium name="US DOE Joint Genome Institute (JGI-PGF)"/>
            <person name="Walter F."/>
            <person name="Albersmeier A."/>
            <person name="Kalinowski J."/>
            <person name="Ruckert C."/>
        </authorList>
    </citation>
    <scope>NUCLEOTIDE SEQUENCE</scope>
    <source>
        <strain evidence="7">JCM 15325</strain>
    </source>
</reference>
<dbReference type="PANTHER" id="PTHR37422:SF13">
    <property type="entry name" value="LIPOPOLYSACCHARIDE BIOSYNTHESIS PROTEIN PA4999-RELATED"/>
    <property type="match status" value="1"/>
</dbReference>
<dbReference type="RefSeq" id="WP_188803014.1">
    <property type="nucleotide sequence ID" value="NZ_BMOK01000008.1"/>
</dbReference>
<dbReference type="PANTHER" id="PTHR37422">
    <property type="entry name" value="TEICHURONIC ACID BIOSYNTHESIS PROTEIN TUAE"/>
    <property type="match status" value="1"/>
</dbReference>
<feature type="transmembrane region" description="Helical" evidence="5">
    <location>
        <begin position="359"/>
        <end position="379"/>
    </location>
</feature>
<gene>
    <name evidence="7" type="ORF">GCM10007968_20420</name>
</gene>
<protein>
    <recommendedName>
        <fullName evidence="6">O-antigen ligase-related domain-containing protein</fullName>
    </recommendedName>
</protein>
<feature type="transmembrane region" description="Helical" evidence="5">
    <location>
        <begin position="54"/>
        <end position="72"/>
    </location>
</feature>
<dbReference type="Proteomes" id="UP000654670">
    <property type="component" value="Unassembled WGS sequence"/>
</dbReference>
<accession>A0A917W2S3</accession>
<dbReference type="GO" id="GO:0016020">
    <property type="term" value="C:membrane"/>
    <property type="evidence" value="ECO:0007669"/>
    <property type="project" value="UniProtKB-SubCell"/>
</dbReference>
<dbReference type="EMBL" id="BMOK01000008">
    <property type="protein sequence ID" value="GGL56239.1"/>
    <property type="molecule type" value="Genomic_DNA"/>
</dbReference>
<proteinExistence type="predicted"/>
<evidence type="ECO:0000256" key="1">
    <source>
        <dbReference type="ARBA" id="ARBA00004141"/>
    </source>
</evidence>
<evidence type="ECO:0000256" key="4">
    <source>
        <dbReference type="ARBA" id="ARBA00023136"/>
    </source>
</evidence>
<evidence type="ECO:0000313" key="7">
    <source>
        <dbReference type="EMBL" id="GGL56239.1"/>
    </source>
</evidence>
<evidence type="ECO:0000256" key="5">
    <source>
        <dbReference type="SAM" id="Phobius"/>
    </source>
</evidence>
<comment type="caution">
    <text evidence="7">The sequence shown here is derived from an EMBL/GenBank/DDBJ whole genome shotgun (WGS) entry which is preliminary data.</text>
</comment>
<reference evidence="7" key="2">
    <citation type="submission" date="2020-09" db="EMBL/GenBank/DDBJ databases">
        <authorList>
            <person name="Sun Q."/>
            <person name="Ohkuma M."/>
        </authorList>
    </citation>
    <scope>NUCLEOTIDE SEQUENCE</scope>
    <source>
        <strain evidence="7">JCM 15325</strain>
    </source>
</reference>
<dbReference type="InterPro" id="IPR007016">
    <property type="entry name" value="O-antigen_ligase-rel_domated"/>
</dbReference>
<comment type="subcellular location">
    <subcellularLocation>
        <location evidence="1">Membrane</location>
        <topology evidence="1">Multi-pass membrane protein</topology>
    </subcellularLocation>
</comment>
<evidence type="ECO:0000256" key="3">
    <source>
        <dbReference type="ARBA" id="ARBA00022989"/>
    </source>
</evidence>
<keyword evidence="3 5" id="KW-1133">Transmembrane helix</keyword>
<evidence type="ECO:0000259" key="6">
    <source>
        <dbReference type="Pfam" id="PF04932"/>
    </source>
</evidence>